<keyword evidence="1 3" id="KW-0378">Hydrolase</keyword>
<dbReference type="Pfam" id="PF07470">
    <property type="entry name" value="Glyco_hydro_88"/>
    <property type="match status" value="1"/>
</dbReference>
<evidence type="ECO:0000313" key="4">
    <source>
        <dbReference type="Proteomes" id="UP000321291"/>
    </source>
</evidence>
<dbReference type="Gene3D" id="1.50.10.10">
    <property type="match status" value="1"/>
</dbReference>
<gene>
    <name evidence="3" type="ORF">FSB73_10970</name>
</gene>
<reference evidence="3 4" key="1">
    <citation type="journal article" date="2017" name="Int. J. Syst. Evol. Microbiol.">
        <title>Arachidicoccus ginsenosidivorans sp. nov., with ginsenoside-converting activity isolated from ginseng cultivating soil.</title>
        <authorList>
            <person name="Siddiqi M.Z."/>
            <person name="Aslam Z."/>
            <person name="Im W.T."/>
        </authorList>
    </citation>
    <scope>NUCLEOTIDE SEQUENCE [LARGE SCALE GENOMIC DNA]</scope>
    <source>
        <strain evidence="3 4">Gsoil 809</strain>
    </source>
</reference>
<dbReference type="InterPro" id="IPR008928">
    <property type="entry name" value="6-hairpin_glycosidase_sf"/>
</dbReference>
<evidence type="ECO:0000256" key="1">
    <source>
        <dbReference type="ARBA" id="ARBA00022801"/>
    </source>
</evidence>
<sequence length="390" mass="44467">MNNHIRKFLIRAFFLVLTFGGVTCSIQAAGQFRSAKTSEVDSVRAIIIRVNDHWQSAHSAKVRAFWDHAAYQTGNMAAYEVTGKSTYIQYATDWAIFNQWQGATSNDKANWKYNYGETMDHVLFGDWQVCFQTYIDLYNLDKQQDPQKIARAKEVIEYEMSTSKNDYWWWSDGLYMVMPVMTKLYKVTHDRRYLDKLFEYFSYADSVMFDAEVGLYYRDARYVYPKHKTPDAKKDFWSRGDGWVFAALAKMLADLPKNAPHRALYLSRFKSMAKAVAAAQQPEGYWCRSLLDGKFAPGPETSGTAFFVYGMQKGINDGILSGTTYQMVANKGWAYLKNIALQPDGTVGYVQPIGDRAIPGQIVDKQSTADFGVGAFLLAAAARYKHLKSF</sequence>
<dbReference type="Proteomes" id="UP000321291">
    <property type="component" value="Chromosome"/>
</dbReference>
<feature type="signal peptide" evidence="2">
    <location>
        <begin position="1"/>
        <end position="28"/>
    </location>
</feature>
<name>A0A5B8VKK4_9BACT</name>
<organism evidence="3 4">
    <name type="scientific">Arachidicoccus ginsenosidivorans</name>
    <dbReference type="NCBI Taxonomy" id="496057"/>
    <lineage>
        <taxon>Bacteria</taxon>
        <taxon>Pseudomonadati</taxon>
        <taxon>Bacteroidota</taxon>
        <taxon>Chitinophagia</taxon>
        <taxon>Chitinophagales</taxon>
        <taxon>Chitinophagaceae</taxon>
        <taxon>Arachidicoccus</taxon>
    </lineage>
</organism>
<dbReference type="InterPro" id="IPR012341">
    <property type="entry name" value="6hp_glycosidase-like_sf"/>
</dbReference>
<keyword evidence="4" id="KW-1185">Reference proteome</keyword>
<dbReference type="PANTHER" id="PTHR33886">
    <property type="entry name" value="UNSATURATED RHAMNOGALACTURONAN HYDROLASE (EUROFUNG)"/>
    <property type="match status" value="1"/>
</dbReference>
<dbReference type="KEGG" id="agi:FSB73_10970"/>
<dbReference type="PANTHER" id="PTHR33886:SF8">
    <property type="entry name" value="UNSATURATED RHAMNOGALACTURONAN HYDROLASE (EUROFUNG)"/>
    <property type="match status" value="1"/>
</dbReference>
<evidence type="ECO:0000256" key="2">
    <source>
        <dbReference type="SAM" id="SignalP"/>
    </source>
</evidence>
<feature type="chain" id="PRO_5022754136" evidence="2">
    <location>
        <begin position="29"/>
        <end position="390"/>
    </location>
</feature>
<evidence type="ECO:0000313" key="3">
    <source>
        <dbReference type="EMBL" id="QEC72114.1"/>
    </source>
</evidence>
<dbReference type="OrthoDB" id="258246at2"/>
<dbReference type="AlphaFoldDB" id="A0A5B8VKK4"/>
<dbReference type="EMBL" id="CP042434">
    <property type="protein sequence ID" value="QEC72114.1"/>
    <property type="molecule type" value="Genomic_DNA"/>
</dbReference>
<dbReference type="InterPro" id="IPR052043">
    <property type="entry name" value="PolySaccharide_Degr_Enz"/>
</dbReference>
<dbReference type="GO" id="GO:0016787">
    <property type="term" value="F:hydrolase activity"/>
    <property type="evidence" value="ECO:0007669"/>
    <property type="project" value="UniProtKB-KW"/>
</dbReference>
<accession>A0A5B8VKK4</accession>
<proteinExistence type="predicted"/>
<protein>
    <submittedName>
        <fullName evidence="3">Glycoside hydrolase family 88 protein</fullName>
    </submittedName>
</protein>
<dbReference type="GO" id="GO:0005975">
    <property type="term" value="P:carbohydrate metabolic process"/>
    <property type="evidence" value="ECO:0007669"/>
    <property type="project" value="InterPro"/>
</dbReference>
<dbReference type="InterPro" id="IPR010905">
    <property type="entry name" value="Glyco_hydro_88"/>
</dbReference>
<keyword evidence="2" id="KW-0732">Signal</keyword>
<dbReference type="SUPFAM" id="SSF48208">
    <property type="entry name" value="Six-hairpin glycosidases"/>
    <property type="match status" value="1"/>
</dbReference>